<evidence type="ECO:0000313" key="2">
    <source>
        <dbReference type="EMBL" id="CAD1475449.1"/>
    </source>
</evidence>
<dbReference type="AlphaFoldDB" id="A0A6V7H6E8"/>
<feature type="non-terminal residue" evidence="2">
    <location>
        <position position="1"/>
    </location>
</feature>
<protein>
    <submittedName>
        <fullName evidence="2">Uncharacterized protein</fullName>
    </submittedName>
</protein>
<accession>A0A6V7H6E8</accession>
<dbReference type="Proteomes" id="UP000752696">
    <property type="component" value="Unassembled WGS sequence"/>
</dbReference>
<dbReference type="EMBL" id="CAJDYZ010008530">
    <property type="protein sequence ID" value="CAD1475449.1"/>
    <property type="molecule type" value="Genomic_DNA"/>
</dbReference>
<evidence type="ECO:0000313" key="3">
    <source>
        <dbReference type="Proteomes" id="UP000752696"/>
    </source>
</evidence>
<proteinExistence type="predicted"/>
<comment type="caution">
    <text evidence="2">The sequence shown here is derived from an EMBL/GenBank/DDBJ whole genome shotgun (WGS) entry which is preliminary data.</text>
</comment>
<gene>
    <name evidence="2" type="ORF">MHI_LOCUS563642</name>
</gene>
<name>A0A6V7H6E8_9HYME</name>
<keyword evidence="3" id="KW-1185">Reference proteome</keyword>
<feature type="non-terminal residue" evidence="2">
    <location>
        <position position="87"/>
    </location>
</feature>
<feature type="region of interest" description="Disordered" evidence="1">
    <location>
        <begin position="1"/>
        <end position="36"/>
    </location>
</feature>
<sequence>MNSQTKPRRGAAVQEHTLPTKKEDRGHRGGMKVGSERAGWREAERLVDWKKQVIIEKLIGEIGILRREQVLFRKMGRLKEAVIERLI</sequence>
<reference evidence="2" key="1">
    <citation type="submission" date="2020-07" db="EMBL/GenBank/DDBJ databases">
        <authorList>
            <person name="Nazaruddin N."/>
        </authorList>
    </citation>
    <scope>NUCLEOTIDE SEQUENCE</scope>
</reference>
<feature type="compositionally biased region" description="Basic and acidic residues" evidence="1">
    <location>
        <begin position="18"/>
        <end position="27"/>
    </location>
</feature>
<organism evidence="2 3">
    <name type="scientific">Heterotrigona itama</name>
    <dbReference type="NCBI Taxonomy" id="395501"/>
    <lineage>
        <taxon>Eukaryota</taxon>
        <taxon>Metazoa</taxon>
        <taxon>Ecdysozoa</taxon>
        <taxon>Arthropoda</taxon>
        <taxon>Hexapoda</taxon>
        <taxon>Insecta</taxon>
        <taxon>Pterygota</taxon>
        <taxon>Neoptera</taxon>
        <taxon>Endopterygota</taxon>
        <taxon>Hymenoptera</taxon>
        <taxon>Apocrita</taxon>
        <taxon>Aculeata</taxon>
        <taxon>Apoidea</taxon>
        <taxon>Anthophila</taxon>
        <taxon>Apidae</taxon>
        <taxon>Heterotrigona</taxon>
    </lineage>
</organism>
<evidence type="ECO:0000256" key="1">
    <source>
        <dbReference type="SAM" id="MobiDB-lite"/>
    </source>
</evidence>